<dbReference type="EMBL" id="JAPTMU010000014">
    <property type="protein sequence ID" value="KAJ4932169.1"/>
    <property type="molecule type" value="Genomic_DNA"/>
</dbReference>
<feature type="region of interest" description="Disordered" evidence="1">
    <location>
        <begin position="85"/>
        <end position="113"/>
    </location>
</feature>
<accession>A0AAD6FFW1</accession>
<keyword evidence="3" id="KW-1185">Reference proteome</keyword>
<evidence type="ECO:0000256" key="1">
    <source>
        <dbReference type="SAM" id="MobiDB-lite"/>
    </source>
</evidence>
<evidence type="ECO:0000313" key="3">
    <source>
        <dbReference type="Proteomes" id="UP001219934"/>
    </source>
</evidence>
<feature type="compositionally biased region" description="Polar residues" evidence="1">
    <location>
        <begin position="242"/>
        <end position="257"/>
    </location>
</feature>
<comment type="caution">
    <text evidence="2">The sequence shown here is derived from an EMBL/GenBank/DDBJ whole genome shotgun (WGS) entry which is preliminary data.</text>
</comment>
<proteinExistence type="predicted"/>
<feature type="region of interest" description="Disordered" evidence="1">
    <location>
        <begin position="217"/>
        <end position="257"/>
    </location>
</feature>
<feature type="region of interest" description="Disordered" evidence="1">
    <location>
        <begin position="49"/>
        <end position="73"/>
    </location>
</feature>
<reference evidence="2" key="1">
    <citation type="submission" date="2022-11" db="EMBL/GenBank/DDBJ databases">
        <title>Chromosome-level genome of Pogonophryne albipinna.</title>
        <authorList>
            <person name="Jo E."/>
        </authorList>
    </citation>
    <scope>NUCLEOTIDE SEQUENCE</scope>
    <source>
        <strain evidence="2">SGF0006</strain>
        <tissue evidence="2">Muscle</tissue>
    </source>
</reference>
<dbReference type="AlphaFoldDB" id="A0AAD6FFW1"/>
<name>A0AAD6FFW1_9TELE</name>
<organism evidence="2 3">
    <name type="scientific">Pogonophryne albipinna</name>
    <dbReference type="NCBI Taxonomy" id="1090488"/>
    <lineage>
        <taxon>Eukaryota</taxon>
        <taxon>Metazoa</taxon>
        <taxon>Chordata</taxon>
        <taxon>Craniata</taxon>
        <taxon>Vertebrata</taxon>
        <taxon>Euteleostomi</taxon>
        <taxon>Actinopterygii</taxon>
        <taxon>Neopterygii</taxon>
        <taxon>Teleostei</taxon>
        <taxon>Neoteleostei</taxon>
        <taxon>Acanthomorphata</taxon>
        <taxon>Eupercaria</taxon>
        <taxon>Perciformes</taxon>
        <taxon>Notothenioidei</taxon>
        <taxon>Pogonophryne</taxon>
    </lineage>
</organism>
<protein>
    <submittedName>
        <fullName evidence="2">Uncharacterized protein</fullName>
    </submittedName>
</protein>
<gene>
    <name evidence="2" type="ORF">JOQ06_010595</name>
</gene>
<sequence length="257" mass="28000">MKLTTTGDEYLIFKAHRVEWRITKEQRRTALRDGLTCQHRPAFRTLLSERLSPSSVTADHHQNSPGGDGEDDMVLSLVPCARVSLDRASPQGGETDGSSPCRSEHKAPERSLQSVVPVLNIERSKARPRSYPAETQEGAITDLLGRCESGKVGAADVCGPNMCDLTGARTVKDVYAQHPALLLSCKDGSPRQASFQSEDPSVTQRDPHLARVRLCVPHGGKLGPDKYDIKTPLDVGGPPAFNRSSIRLSTTPAKKKR</sequence>
<dbReference type="Proteomes" id="UP001219934">
    <property type="component" value="Unassembled WGS sequence"/>
</dbReference>
<evidence type="ECO:0000313" key="2">
    <source>
        <dbReference type="EMBL" id="KAJ4932169.1"/>
    </source>
</evidence>